<evidence type="ECO:0000256" key="4">
    <source>
        <dbReference type="ARBA" id="ARBA00022475"/>
    </source>
</evidence>
<feature type="transmembrane region" description="Helical" evidence="8">
    <location>
        <begin position="269"/>
        <end position="293"/>
    </location>
</feature>
<feature type="transmembrane region" description="Helical" evidence="8">
    <location>
        <begin position="305"/>
        <end position="326"/>
    </location>
</feature>
<feature type="transmembrane region" description="Helical" evidence="8">
    <location>
        <begin position="333"/>
        <end position="352"/>
    </location>
</feature>
<dbReference type="GO" id="GO:0022857">
    <property type="term" value="F:transmembrane transporter activity"/>
    <property type="evidence" value="ECO:0007669"/>
    <property type="project" value="InterPro"/>
</dbReference>
<dbReference type="AlphaFoldDB" id="A0A923L4U9"/>
<dbReference type="Pfam" id="PF07690">
    <property type="entry name" value="MFS_1"/>
    <property type="match status" value="1"/>
</dbReference>
<evidence type="ECO:0000256" key="6">
    <source>
        <dbReference type="ARBA" id="ARBA00022989"/>
    </source>
</evidence>
<keyword evidence="11" id="KW-1185">Reference proteome</keyword>
<proteinExistence type="inferred from homology"/>
<dbReference type="NCBIfam" id="TIGR00711">
    <property type="entry name" value="efflux_EmrB"/>
    <property type="match status" value="1"/>
</dbReference>
<name>A0A923L4U9_9BACI</name>
<keyword evidence="5 8" id="KW-0812">Transmembrane</keyword>
<evidence type="ECO:0000256" key="3">
    <source>
        <dbReference type="ARBA" id="ARBA00022448"/>
    </source>
</evidence>
<protein>
    <submittedName>
        <fullName evidence="10">DHA2 family efflux MFS transporter permease subunit</fullName>
    </submittedName>
</protein>
<feature type="transmembrane region" description="Helical" evidence="8">
    <location>
        <begin position="358"/>
        <end position="380"/>
    </location>
</feature>
<feature type="transmembrane region" description="Helical" evidence="8">
    <location>
        <begin position="53"/>
        <end position="73"/>
    </location>
</feature>
<dbReference type="InterPro" id="IPR004638">
    <property type="entry name" value="EmrB-like"/>
</dbReference>
<comment type="similarity">
    <text evidence="2">Belongs to the major facilitator superfamily. EmrB family.</text>
</comment>
<dbReference type="PANTHER" id="PTHR42718">
    <property type="entry name" value="MAJOR FACILITATOR SUPERFAMILY MULTIDRUG TRANSPORTER MFSC"/>
    <property type="match status" value="1"/>
</dbReference>
<evidence type="ECO:0000259" key="9">
    <source>
        <dbReference type="PROSITE" id="PS50850"/>
    </source>
</evidence>
<accession>A0A923L4U9</accession>
<comment type="caution">
    <text evidence="10">The sequence shown here is derived from an EMBL/GenBank/DDBJ whole genome shotgun (WGS) entry which is preliminary data.</text>
</comment>
<evidence type="ECO:0000256" key="5">
    <source>
        <dbReference type="ARBA" id="ARBA00022692"/>
    </source>
</evidence>
<dbReference type="Gene3D" id="1.20.1250.20">
    <property type="entry name" value="MFS general substrate transporter like domains"/>
    <property type="match status" value="1"/>
</dbReference>
<feature type="transmembrane region" description="Helical" evidence="8">
    <location>
        <begin position="458"/>
        <end position="479"/>
    </location>
</feature>
<dbReference type="InterPro" id="IPR036259">
    <property type="entry name" value="MFS_trans_sf"/>
</dbReference>
<comment type="subcellular location">
    <subcellularLocation>
        <location evidence="1">Cell membrane</location>
        <topology evidence="1">Multi-pass membrane protein</topology>
    </subcellularLocation>
</comment>
<keyword evidence="4" id="KW-1003">Cell membrane</keyword>
<keyword evidence="3" id="KW-0813">Transport</keyword>
<feature type="transmembrane region" description="Helical" evidence="8">
    <location>
        <begin position="110"/>
        <end position="130"/>
    </location>
</feature>
<feature type="transmembrane region" description="Helical" evidence="8">
    <location>
        <begin position="12"/>
        <end position="33"/>
    </location>
</feature>
<feature type="transmembrane region" description="Helical" evidence="8">
    <location>
        <begin position="198"/>
        <end position="219"/>
    </location>
</feature>
<dbReference type="InterPro" id="IPR020846">
    <property type="entry name" value="MFS_dom"/>
</dbReference>
<feature type="transmembrane region" description="Helical" evidence="8">
    <location>
        <begin position="167"/>
        <end position="186"/>
    </location>
</feature>
<dbReference type="EMBL" id="JACOOL010000004">
    <property type="protein sequence ID" value="MBC5636492.1"/>
    <property type="molecule type" value="Genomic_DNA"/>
</dbReference>
<feature type="domain" description="Major facilitator superfamily (MFS) profile" evidence="9">
    <location>
        <begin position="15"/>
        <end position="484"/>
    </location>
</feature>
<dbReference type="PROSITE" id="PS50850">
    <property type="entry name" value="MFS"/>
    <property type="match status" value="1"/>
</dbReference>
<evidence type="ECO:0000256" key="7">
    <source>
        <dbReference type="ARBA" id="ARBA00023136"/>
    </source>
</evidence>
<dbReference type="CDD" id="cd17503">
    <property type="entry name" value="MFS_LmrB_MDR_like"/>
    <property type="match status" value="1"/>
</dbReference>
<dbReference type="InterPro" id="IPR011701">
    <property type="entry name" value="MFS"/>
</dbReference>
<reference evidence="10" key="1">
    <citation type="submission" date="2020-08" db="EMBL/GenBank/DDBJ databases">
        <title>Genome public.</title>
        <authorList>
            <person name="Liu C."/>
            <person name="Sun Q."/>
        </authorList>
    </citation>
    <scope>NUCLEOTIDE SEQUENCE</scope>
    <source>
        <strain evidence="10">BX22</strain>
    </source>
</reference>
<dbReference type="SUPFAM" id="SSF103473">
    <property type="entry name" value="MFS general substrate transporter"/>
    <property type="match status" value="1"/>
</dbReference>
<evidence type="ECO:0000256" key="2">
    <source>
        <dbReference type="ARBA" id="ARBA00008537"/>
    </source>
</evidence>
<organism evidence="10 11">
    <name type="scientific">Ornithinibacillus hominis</name>
    <dbReference type="NCBI Taxonomy" id="2763055"/>
    <lineage>
        <taxon>Bacteria</taxon>
        <taxon>Bacillati</taxon>
        <taxon>Bacillota</taxon>
        <taxon>Bacilli</taxon>
        <taxon>Bacillales</taxon>
        <taxon>Bacillaceae</taxon>
        <taxon>Ornithinibacillus</taxon>
    </lineage>
</organism>
<evidence type="ECO:0000313" key="11">
    <source>
        <dbReference type="Proteomes" id="UP000637359"/>
    </source>
</evidence>
<evidence type="ECO:0000313" key="10">
    <source>
        <dbReference type="EMBL" id="MBC5636492.1"/>
    </source>
</evidence>
<keyword evidence="6 8" id="KW-1133">Transmembrane helix</keyword>
<dbReference type="PRINTS" id="PR01036">
    <property type="entry name" value="TCRTETB"/>
</dbReference>
<dbReference type="PANTHER" id="PTHR42718:SF9">
    <property type="entry name" value="MAJOR FACILITATOR SUPERFAMILY MULTIDRUG TRANSPORTER MFSC"/>
    <property type="match status" value="1"/>
</dbReference>
<evidence type="ECO:0000256" key="1">
    <source>
        <dbReference type="ARBA" id="ARBA00004651"/>
    </source>
</evidence>
<feature type="transmembrane region" description="Helical" evidence="8">
    <location>
        <begin position="142"/>
        <end position="161"/>
    </location>
</feature>
<feature type="transmembrane region" description="Helical" evidence="8">
    <location>
        <begin position="80"/>
        <end position="98"/>
    </location>
</feature>
<feature type="transmembrane region" description="Helical" evidence="8">
    <location>
        <begin position="231"/>
        <end position="248"/>
    </location>
</feature>
<gene>
    <name evidence="10" type="ORF">H8S33_06605</name>
</gene>
<dbReference type="Proteomes" id="UP000637359">
    <property type="component" value="Unassembled WGS sequence"/>
</dbReference>
<evidence type="ECO:0000256" key="8">
    <source>
        <dbReference type="SAM" id="Phobius"/>
    </source>
</evidence>
<dbReference type="RefSeq" id="WP_186869204.1">
    <property type="nucleotide sequence ID" value="NZ_JACOOL010000004.1"/>
</dbReference>
<sequence length="492" mass="53620">MTNSINQEQKAPYGIIAILFLGAFVAILNETFLNVALPSIMDEFSVSPATVQWLATGYMLINGILIPASAFFIQRFTNRHIFLVAMGLFTLGTLLAGLSPSFGILLAARMIQASGSAIMMPLLMNVMLVAFPIEKRGQVMGFFGLVMIVAPAIGPTLSGYIVEHFSWRMLFHIVLPFSIISLLYALFRLKNFTPQHKIKLDVLSLLLSSIGFGGLLYGFSSAGDIGWGNPWVYSTITAGSISLVLLVLRQFRLDEPLLEFRIFKYPMFALSNAISVTVSLALFSGMILIPLYIQTVRDFSPTEAGLLMLPGALVMGIMSPISGRIFDKHGAKVMSIIGLSLLLITTFVFSNLSLTTSYFFVLIIFCIRAFAMSLVNMPVITNGLNQLPAKDYPHGTALNNTLSQVAGAIGSALLVTVMNNRSEARLAELTQDPMEVVDPESTIDPAAQIANHAMLNGINFSFFISALIVVVALVLAFFIKRVPITNPDPIEE</sequence>
<dbReference type="GO" id="GO:0005886">
    <property type="term" value="C:plasma membrane"/>
    <property type="evidence" value="ECO:0007669"/>
    <property type="project" value="UniProtKB-SubCell"/>
</dbReference>
<dbReference type="Gene3D" id="1.20.1720.10">
    <property type="entry name" value="Multidrug resistance protein D"/>
    <property type="match status" value="1"/>
</dbReference>
<keyword evidence="7 8" id="KW-0472">Membrane</keyword>